<evidence type="ECO:0000259" key="9">
    <source>
        <dbReference type="Pfam" id="PF02782"/>
    </source>
</evidence>
<gene>
    <name evidence="10" type="ORF">FQ330_00860</name>
</gene>
<dbReference type="GO" id="GO:0019301">
    <property type="term" value="P:rhamnose catabolic process"/>
    <property type="evidence" value="ECO:0007669"/>
    <property type="project" value="InterPro"/>
</dbReference>
<dbReference type="PANTHER" id="PTHR10196">
    <property type="entry name" value="SUGAR KINASE"/>
    <property type="match status" value="1"/>
</dbReference>
<sequence>MTATVAAIDLGATSGRVVRAEVGPGTLRLDEVARFENRPVRIGDGLHWSVLALYDEALRGVATASHGAPLASVAVDSWAVDYGLLRRGSLLGIPYSYRDDRTARGLELVDAVIAQPELYARCGLQRMPFTTINQLMVDRERGLLEVADRLLMLPDLFGYWMTGRMVTERTNASTTGLLRLDDTWDLDLMARLGIPASLLPEVVDPGTRIGPIDAITRAHFGIEGAPDVLAIGSHDTASAVVAVPMEPGGAYISSGTWSLVGIETPAPIATAEALDASFTNEGGVDGRTRFLKNVMGLWILSESVRTWQAAGDRMGLPELLDAAASVDWSVPVFDPTDAAFYPPGDMPERIRTWFEERGQRPPRGRAEVVRSILESLAEGYAVTLRDAARISGQGIERVHVVGGGSRNTLLCQLTADRTGLPVVAGPAEATAIGSVLVQARALGAAPASLEELRALVRATQTLTTYLPRTGAPQRSDLS</sequence>
<dbReference type="PANTHER" id="PTHR10196:SF93">
    <property type="entry name" value="L-RHAMNULOKINASE"/>
    <property type="match status" value="1"/>
</dbReference>
<accession>A0A5M8QIR1</accession>
<keyword evidence="7" id="KW-0684">Rhamnose metabolism</keyword>
<dbReference type="Pfam" id="PF00370">
    <property type="entry name" value="FGGY_N"/>
    <property type="match status" value="1"/>
</dbReference>
<keyword evidence="3" id="KW-0547">Nucleotide-binding</keyword>
<evidence type="ECO:0000256" key="3">
    <source>
        <dbReference type="ARBA" id="ARBA00022741"/>
    </source>
</evidence>
<dbReference type="InterPro" id="IPR013449">
    <property type="entry name" value="Rhamnulokinase"/>
</dbReference>
<feature type="domain" description="Carbohydrate kinase FGGY C-terminal" evidence="9">
    <location>
        <begin position="250"/>
        <end position="441"/>
    </location>
</feature>
<dbReference type="CDD" id="cd07771">
    <property type="entry name" value="ASKHA_NBD_FGGY_RhaB-like"/>
    <property type="match status" value="1"/>
</dbReference>
<comment type="caution">
    <text evidence="10">The sequence shown here is derived from an EMBL/GenBank/DDBJ whole genome shotgun (WGS) entry which is preliminary data.</text>
</comment>
<dbReference type="SUPFAM" id="SSF53067">
    <property type="entry name" value="Actin-like ATPase domain"/>
    <property type="match status" value="2"/>
</dbReference>
<dbReference type="OrthoDB" id="9761504at2"/>
<keyword evidence="2" id="KW-0808">Transferase</keyword>
<dbReference type="GO" id="GO:0005829">
    <property type="term" value="C:cytosol"/>
    <property type="evidence" value="ECO:0007669"/>
    <property type="project" value="TreeGrafter"/>
</dbReference>
<keyword evidence="4 10" id="KW-0418">Kinase</keyword>
<dbReference type="InterPro" id="IPR043129">
    <property type="entry name" value="ATPase_NBD"/>
</dbReference>
<evidence type="ECO:0000256" key="2">
    <source>
        <dbReference type="ARBA" id="ARBA00022679"/>
    </source>
</evidence>
<reference evidence="10 11" key="1">
    <citation type="submission" date="2019-08" db="EMBL/GenBank/DDBJ databases">
        <title>Agrococcus lahaulensis sp. nov., isolated from a cold desert of the Indian Himalayas.</title>
        <authorList>
            <person name="Qu J.H."/>
        </authorList>
    </citation>
    <scope>NUCLEOTIDE SEQUENCE [LARGE SCALE GENOMIC DNA]</scope>
    <source>
        <strain evidence="10 11">NS18</strain>
    </source>
</reference>
<evidence type="ECO:0000256" key="1">
    <source>
        <dbReference type="ARBA" id="ARBA00009156"/>
    </source>
</evidence>
<evidence type="ECO:0000259" key="8">
    <source>
        <dbReference type="Pfam" id="PF00370"/>
    </source>
</evidence>
<dbReference type="EMBL" id="VOIR01000011">
    <property type="protein sequence ID" value="KAA6436017.1"/>
    <property type="molecule type" value="Genomic_DNA"/>
</dbReference>
<dbReference type="InterPro" id="IPR018484">
    <property type="entry name" value="FGGY_N"/>
</dbReference>
<evidence type="ECO:0000256" key="6">
    <source>
        <dbReference type="ARBA" id="ARBA00023157"/>
    </source>
</evidence>
<dbReference type="RefSeq" id="WP_146354450.1">
    <property type="nucleotide sequence ID" value="NZ_VOIR01000011.1"/>
</dbReference>
<evidence type="ECO:0000256" key="4">
    <source>
        <dbReference type="ARBA" id="ARBA00022777"/>
    </source>
</evidence>
<keyword evidence="5" id="KW-0067">ATP-binding</keyword>
<dbReference type="GO" id="GO:0008993">
    <property type="term" value="F:rhamnulokinase activity"/>
    <property type="evidence" value="ECO:0007669"/>
    <property type="project" value="InterPro"/>
</dbReference>
<dbReference type="AlphaFoldDB" id="A0A5M8QIR1"/>
<evidence type="ECO:0000256" key="7">
    <source>
        <dbReference type="ARBA" id="ARBA00023308"/>
    </source>
</evidence>
<dbReference type="Pfam" id="PF02782">
    <property type="entry name" value="FGGY_C"/>
    <property type="match status" value="1"/>
</dbReference>
<evidence type="ECO:0000313" key="11">
    <source>
        <dbReference type="Proteomes" id="UP000323221"/>
    </source>
</evidence>
<dbReference type="GO" id="GO:0006071">
    <property type="term" value="P:glycerol metabolic process"/>
    <property type="evidence" value="ECO:0007669"/>
    <property type="project" value="TreeGrafter"/>
</dbReference>
<comment type="similarity">
    <text evidence="1">Belongs to the FGGY kinase family.</text>
</comment>
<protein>
    <submittedName>
        <fullName evidence="10">Rhamnulokinase</fullName>
    </submittedName>
</protein>
<organism evidence="10 11">
    <name type="scientific">Agrococcus sediminis</name>
    <dbReference type="NCBI Taxonomy" id="2599924"/>
    <lineage>
        <taxon>Bacteria</taxon>
        <taxon>Bacillati</taxon>
        <taxon>Actinomycetota</taxon>
        <taxon>Actinomycetes</taxon>
        <taxon>Micrococcales</taxon>
        <taxon>Microbacteriaceae</taxon>
        <taxon>Agrococcus</taxon>
    </lineage>
</organism>
<evidence type="ECO:0000256" key="5">
    <source>
        <dbReference type="ARBA" id="ARBA00022840"/>
    </source>
</evidence>
<dbReference type="GO" id="GO:0004370">
    <property type="term" value="F:glycerol kinase activity"/>
    <property type="evidence" value="ECO:0007669"/>
    <property type="project" value="TreeGrafter"/>
</dbReference>
<name>A0A5M8QIR1_9MICO</name>
<keyword evidence="11" id="KW-1185">Reference proteome</keyword>
<evidence type="ECO:0000313" key="10">
    <source>
        <dbReference type="EMBL" id="KAA6436017.1"/>
    </source>
</evidence>
<feature type="domain" description="Carbohydrate kinase FGGY N-terminal" evidence="8">
    <location>
        <begin position="96"/>
        <end position="241"/>
    </location>
</feature>
<dbReference type="Gene3D" id="3.30.420.40">
    <property type="match status" value="2"/>
</dbReference>
<proteinExistence type="inferred from homology"/>
<keyword evidence="6" id="KW-1015">Disulfide bond</keyword>
<dbReference type="GO" id="GO:0005524">
    <property type="term" value="F:ATP binding"/>
    <property type="evidence" value="ECO:0007669"/>
    <property type="project" value="UniProtKB-KW"/>
</dbReference>
<dbReference type="InterPro" id="IPR018485">
    <property type="entry name" value="FGGY_C"/>
</dbReference>
<dbReference type="Proteomes" id="UP000323221">
    <property type="component" value="Unassembled WGS sequence"/>
</dbReference>